<reference evidence="3 4" key="1">
    <citation type="journal article" date="2016" name="Mol. Biol. Evol.">
        <title>Comparative Genomics of Early-Diverging Mushroom-Forming Fungi Provides Insights into the Origins of Lignocellulose Decay Capabilities.</title>
        <authorList>
            <person name="Nagy L.G."/>
            <person name="Riley R."/>
            <person name="Tritt A."/>
            <person name="Adam C."/>
            <person name="Daum C."/>
            <person name="Floudas D."/>
            <person name="Sun H."/>
            <person name="Yadav J.S."/>
            <person name="Pangilinan J."/>
            <person name="Larsson K.H."/>
            <person name="Matsuura K."/>
            <person name="Barry K."/>
            <person name="Labutti K."/>
            <person name="Kuo R."/>
            <person name="Ohm R.A."/>
            <person name="Bhattacharya S.S."/>
            <person name="Shirouzu T."/>
            <person name="Yoshinaga Y."/>
            <person name="Martin F.M."/>
            <person name="Grigoriev I.V."/>
            <person name="Hibbett D.S."/>
        </authorList>
    </citation>
    <scope>NUCLEOTIDE SEQUENCE [LARGE SCALE GENOMIC DNA]</scope>
    <source>
        <strain evidence="3 4">CBS 109695</strain>
    </source>
</reference>
<feature type="chain" id="PRO_5007879027" description="Secreted protein" evidence="2">
    <location>
        <begin position="24"/>
        <end position="108"/>
    </location>
</feature>
<sequence>MTGRNTTGHQIYGLVIFCSLAASLAPTERQYSALAELNYSGCNKCPSSVSRGGRHQKPSGIASLPMSQMAQSEQRHYRGDNRKPTSHPWGRWAASFTLHNSRGYVLWA</sequence>
<keyword evidence="2" id="KW-0732">Signal</keyword>
<dbReference type="EMBL" id="KV417505">
    <property type="protein sequence ID" value="KZP28048.1"/>
    <property type="molecule type" value="Genomic_DNA"/>
</dbReference>
<protein>
    <recommendedName>
        <fullName evidence="5">Secreted protein</fullName>
    </recommendedName>
</protein>
<gene>
    <name evidence="3" type="ORF">FIBSPDRAFT_273891</name>
</gene>
<proteinExistence type="predicted"/>
<keyword evidence="4" id="KW-1185">Reference proteome</keyword>
<evidence type="ECO:0008006" key="5">
    <source>
        <dbReference type="Google" id="ProtNLM"/>
    </source>
</evidence>
<dbReference type="Proteomes" id="UP000076532">
    <property type="component" value="Unassembled WGS sequence"/>
</dbReference>
<feature type="region of interest" description="Disordered" evidence="1">
    <location>
        <begin position="48"/>
        <end position="89"/>
    </location>
</feature>
<evidence type="ECO:0000313" key="3">
    <source>
        <dbReference type="EMBL" id="KZP28048.1"/>
    </source>
</evidence>
<accession>A0A166R9L3</accession>
<name>A0A166R9L3_9AGAM</name>
<feature type="compositionally biased region" description="Basic and acidic residues" evidence="1">
    <location>
        <begin position="73"/>
        <end position="83"/>
    </location>
</feature>
<feature type="signal peptide" evidence="2">
    <location>
        <begin position="1"/>
        <end position="23"/>
    </location>
</feature>
<evidence type="ECO:0000256" key="1">
    <source>
        <dbReference type="SAM" id="MobiDB-lite"/>
    </source>
</evidence>
<evidence type="ECO:0000313" key="4">
    <source>
        <dbReference type="Proteomes" id="UP000076532"/>
    </source>
</evidence>
<organism evidence="3 4">
    <name type="scientific">Athelia psychrophila</name>
    <dbReference type="NCBI Taxonomy" id="1759441"/>
    <lineage>
        <taxon>Eukaryota</taxon>
        <taxon>Fungi</taxon>
        <taxon>Dikarya</taxon>
        <taxon>Basidiomycota</taxon>
        <taxon>Agaricomycotina</taxon>
        <taxon>Agaricomycetes</taxon>
        <taxon>Agaricomycetidae</taxon>
        <taxon>Atheliales</taxon>
        <taxon>Atheliaceae</taxon>
        <taxon>Athelia</taxon>
    </lineage>
</organism>
<evidence type="ECO:0000256" key="2">
    <source>
        <dbReference type="SAM" id="SignalP"/>
    </source>
</evidence>
<dbReference type="AlphaFoldDB" id="A0A166R9L3"/>